<dbReference type="AlphaFoldDB" id="A0A8H6WH28"/>
<evidence type="ECO:0000256" key="4">
    <source>
        <dbReference type="ARBA" id="ARBA00023242"/>
    </source>
</evidence>
<evidence type="ECO:0000313" key="7">
    <source>
        <dbReference type="Proteomes" id="UP000636479"/>
    </source>
</evidence>
<evidence type="ECO:0000256" key="1">
    <source>
        <dbReference type="ARBA" id="ARBA00004123"/>
    </source>
</evidence>
<dbReference type="GO" id="GO:0008270">
    <property type="term" value="F:zinc ion binding"/>
    <property type="evidence" value="ECO:0007669"/>
    <property type="project" value="InterPro"/>
</dbReference>
<dbReference type="Pfam" id="PF04082">
    <property type="entry name" value="Fungal_trans"/>
    <property type="match status" value="1"/>
</dbReference>
<dbReference type="GO" id="GO:0003677">
    <property type="term" value="F:DNA binding"/>
    <property type="evidence" value="ECO:0007669"/>
    <property type="project" value="UniProtKB-KW"/>
</dbReference>
<evidence type="ECO:0000259" key="5">
    <source>
        <dbReference type="SMART" id="SM00906"/>
    </source>
</evidence>
<dbReference type="InterPro" id="IPR007219">
    <property type="entry name" value="XnlR_reg_dom"/>
</dbReference>
<evidence type="ECO:0000313" key="6">
    <source>
        <dbReference type="EMBL" id="KAF7312069.1"/>
    </source>
</evidence>
<feature type="domain" description="Xylanolytic transcriptional activator regulatory" evidence="5">
    <location>
        <begin position="275"/>
        <end position="345"/>
    </location>
</feature>
<dbReference type="Proteomes" id="UP000636479">
    <property type="component" value="Unassembled WGS sequence"/>
</dbReference>
<dbReference type="PANTHER" id="PTHR46910">
    <property type="entry name" value="TRANSCRIPTION FACTOR PDR1"/>
    <property type="match status" value="1"/>
</dbReference>
<evidence type="ECO:0000256" key="2">
    <source>
        <dbReference type="ARBA" id="ARBA00022723"/>
    </source>
</evidence>
<accession>A0A8H6WH28</accession>
<dbReference type="GeneID" id="59341598"/>
<organism evidence="6 7">
    <name type="scientific">Mycena indigotica</name>
    <dbReference type="NCBI Taxonomy" id="2126181"/>
    <lineage>
        <taxon>Eukaryota</taxon>
        <taxon>Fungi</taxon>
        <taxon>Dikarya</taxon>
        <taxon>Basidiomycota</taxon>
        <taxon>Agaricomycotina</taxon>
        <taxon>Agaricomycetes</taxon>
        <taxon>Agaricomycetidae</taxon>
        <taxon>Agaricales</taxon>
        <taxon>Marasmiineae</taxon>
        <taxon>Mycenaceae</taxon>
        <taxon>Mycena</taxon>
    </lineage>
</organism>
<keyword evidence="2" id="KW-0479">Metal-binding</keyword>
<keyword evidence="3" id="KW-0238">DNA-binding</keyword>
<gene>
    <name evidence="6" type="ORF">MIND_00219100</name>
</gene>
<dbReference type="GO" id="GO:0003700">
    <property type="term" value="F:DNA-binding transcription factor activity"/>
    <property type="evidence" value="ECO:0007669"/>
    <property type="project" value="InterPro"/>
</dbReference>
<dbReference type="GO" id="GO:0005634">
    <property type="term" value="C:nucleus"/>
    <property type="evidence" value="ECO:0007669"/>
    <property type="project" value="UniProtKB-SubCell"/>
</dbReference>
<comment type="subcellular location">
    <subcellularLocation>
        <location evidence="1">Nucleus</location>
    </subcellularLocation>
</comment>
<dbReference type="EMBL" id="JACAZF010000002">
    <property type="protein sequence ID" value="KAF7312069.1"/>
    <property type="molecule type" value="Genomic_DNA"/>
</dbReference>
<dbReference type="OrthoDB" id="4456959at2759"/>
<dbReference type="InterPro" id="IPR050987">
    <property type="entry name" value="AtrR-like"/>
</dbReference>
<keyword evidence="7" id="KW-1185">Reference proteome</keyword>
<dbReference type="RefSeq" id="XP_037224177.1">
    <property type="nucleotide sequence ID" value="XM_037359082.1"/>
</dbReference>
<dbReference type="CDD" id="cd12148">
    <property type="entry name" value="fungal_TF_MHR"/>
    <property type="match status" value="1"/>
</dbReference>
<name>A0A8H6WH28_9AGAR</name>
<dbReference type="SMART" id="SM00906">
    <property type="entry name" value="Fungal_trans"/>
    <property type="match status" value="1"/>
</dbReference>
<comment type="caution">
    <text evidence="6">The sequence shown here is derived from an EMBL/GenBank/DDBJ whole genome shotgun (WGS) entry which is preliminary data.</text>
</comment>
<dbReference type="PANTHER" id="PTHR46910:SF3">
    <property type="entry name" value="HALOTOLERANCE PROTEIN 9-RELATED"/>
    <property type="match status" value="1"/>
</dbReference>
<sequence length="567" mass="64856">MPHRPCTRCLSKTINCVFGGVIADRKSYLELNEIEACGRLLNASNFNSSFGINRHLVPCAAGPGVILAALSIRSMNTPAPTRQDATQLRLLRDEQLHLSRFGSHFYGEASTPNLVRIVLEIREDAEKQQLPLLYRRLKYWTFEPLKQRVSHTGPLVFPPPDLLMSLVDLYFRHSNIHCPILHRPSFERAIAREQHLHDLSFGRNLLLVCGIGSRFSRDERICRPGMNLLNVGREFFNQLLFQVDHLFATPTEMLHHIQFYALAVTFLELSAPMQCWTLVGIGLRIGQDIGVHRKHRSNTSYSELRKRAFWALVCKDRQLGLAHGRPCMIRFEDLDAELPLECDDEYWDTEVSSVTEAFIQPAGKPSYISFFNLYIRLNCILGVSMDLLYSIDKAKALLAYGDSLWEARIVSQLDSALSEWLQTIPHHLRWDPEHQPDKILLKQSATLYCTYYHVQITIHRSLLQTEDRLKAPSFTICTTAAQSCVRLLDSLESSADMPNICPAIFASAMMLVLNLGNGSLDQESWVLDGVKRCMRTLKLFEERWQNAGLMWDLLYNLAIREDLKSEL</sequence>
<proteinExistence type="predicted"/>
<protein>
    <submittedName>
        <fullName evidence="6">Zn(2)-C6 fungal-type domain-containing protein</fullName>
    </submittedName>
</protein>
<evidence type="ECO:0000256" key="3">
    <source>
        <dbReference type="ARBA" id="ARBA00023125"/>
    </source>
</evidence>
<dbReference type="GO" id="GO:0006351">
    <property type="term" value="P:DNA-templated transcription"/>
    <property type="evidence" value="ECO:0007669"/>
    <property type="project" value="InterPro"/>
</dbReference>
<reference evidence="6" key="1">
    <citation type="submission" date="2020-05" db="EMBL/GenBank/DDBJ databases">
        <title>Mycena genomes resolve the evolution of fungal bioluminescence.</title>
        <authorList>
            <person name="Tsai I.J."/>
        </authorList>
    </citation>
    <scope>NUCLEOTIDE SEQUENCE</scope>
    <source>
        <strain evidence="6">171206Taipei</strain>
    </source>
</reference>
<keyword evidence="4" id="KW-0539">Nucleus</keyword>